<dbReference type="AlphaFoldDB" id="M5S402"/>
<dbReference type="InterPro" id="IPR029063">
    <property type="entry name" value="SAM-dependent_MTases_sf"/>
</dbReference>
<dbReference type="EC" id="2.1.1.8" evidence="2"/>
<sequence length="366" mass="41530">MFIPFHRIADYSQFLRRGKRIMNVMSQDFRRRVRPSGVANSTQVKSETLSSPQKSSVAYLKTLLDHVNSVLASPSSDSDAIEDAVDVLFHELRDIRHESSKDQWAEFIKVGRAHPVCQLVHQDPFTSRAFNKPRGYAGDAVMMDYIYGREEDWQRPEASRVGSAVFNYTTAAPASAGVRERRCYVAELLDKMARQQSGQEVLAVAAGHLREASLSVAVRRNRFNRFVAMDADAESLEEIKTRYGRYGIDPVTANIRQMLTGNLDLGSFDLIYTTGLYDYLADSTGMRLTSNLFDCVRPGGKLVIANFLPEIRDVGYMEMFMDWHLIYRSRGDMLKLADKIVQSTVEEIRVVAEVNENVVVMEMTKR</sequence>
<proteinExistence type="predicted"/>
<dbReference type="SUPFAM" id="SSF53335">
    <property type="entry name" value="S-adenosyl-L-methionine-dependent methyltransferases"/>
    <property type="match status" value="1"/>
</dbReference>
<evidence type="ECO:0000259" key="1">
    <source>
        <dbReference type="Pfam" id="PF08241"/>
    </source>
</evidence>
<feature type="domain" description="Methyltransferase type 11" evidence="1">
    <location>
        <begin position="221"/>
        <end position="304"/>
    </location>
</feature>
<organism evidence="2 3">
    <name type="scientific">Rhodopirellula maiorica SM1</name>
    <dbReference type="NCBI Taxonomy" id="1265738"/>
    <lineage>
        <taxon>Bacteria</taxon>
        <taxon>Pseudomonadati</taxon>
        <taxon>Planctomycetota</taxon>
        <taxon>Planctomycetia</taxon>
        <taxon>Pirellulales</taxon>
        <taxon>Pirellulaceae</taxon>
        <taxon>Novipirellula</taxon>
    </lineage>
</organism>
<dbReference type="GO" id="GO:0046539">
    <property type="term" value="F:histamine N-methyltransferase activity"/>
    <property type="evidence" value="ECO:0007669"/>
    <property type="project" value="UniProtKB-EC"/>
</dbReference>
<dbReference type="GO" id="GO:0032259">
    <property type="term" value="P:methylation"/>
    <property type="evidence" value="ECO:0007669"/>
    <property type="project" value="UniProtKB-KW"/>
</dbReference>
<keyword evidence="2" id="KW-0808">Transferase</keyword>
<comment type="caution">
    <text evidence="2">The sequence shown here is derived from an EMBL/GenBank/DDBJ whole genome shotgun (WGS) entry which is preliminary data.</text>
</comment>
<dbReference type="InterPro" id="IPR013216">
    <property type="entry name" value="Methyltransf_11"/>
</dbReference>
<evidence type="ECO:0000313" key="3">
    <source>
        <dbReference type="Proteomes" id="UP000011991"/>
    </source>
</evidence>
<dbReference type="PATRIC" id="fig|1265738.3.peg.701"/>
<evidence type="ECO:0000313" key="2">
    <source>
        <dbReference type="EMBL" id="EMI22362.1"/>
    </source>
</evidence>
<accession>M5S402</accession>
<dbReference type="EMBL" id="ANOG01000109">
    <property type="protein sequence ID" value="EMI22362.1"/>
    <property type="molecule type" value="Genomic_DNA"/>
</dbReference>
<keyword evidence="2" id="KW-0489">Methyltransferase</keyword>
<dbReference type="Pfam" id="PF08241">
    <property type="entry name" value="Methyltransf_11"/>
    <property type="match status" value="1"/>
</dbReference>
<keyword evidence="3" id="KW-1185">Reference proteome</keyword>
<gene>
    <name evidence="2" type="ORF">RMSM_00703</name>
</gene>
<reference evidence="2 3" key="1">
    <citation type="journal article" date="2013" name="Mar. Genomics">
        <title>Expression of sulfatases in Rhodopirellula baltica and the diversity of sulfatases in the genus Rhodopirellula.</title>
        <authorList>
            <person name="Wegner C.E."/>
            <person name="Richter-Heitmann T."/>
            <person name="Klindworth A."/>
            <person name="Klockow C."/>
            <person name="Richter M."/>
            <person name="Achstetter T."/>
            <person name="Glockner F.O."/>
            <person name="Harder J."/>
        </authorList>
    </citation>
    <scope>NUCLEOTIDE SEQUENCE [LARGE SCALE GENOMIC DNA]</scope>
    <source>
        <strain evidence="2 3">SM1</strain>
    </source>
</reference>
<protein>
    <submittedName>
        <fullName evidence="2">Methyltransferase type 12 domain protein</fullName>
        <ecNumber evidence="2">2.1.1.8</ecNumber>
    </submittedName>
</protein>
<name>M5S402_9BACT</name>
<dbReference type="Proteomes" id="UP000011991">
    <property type="component" value="Unassembled WGS sequence"/>
</dbReference>
<dbReference type="Gene3D" id="3.40.50.150">
    <property type="entry name" value="Vaccinia Virus protein VP39"/>
    <property type="match status" value="1"/>
</dbReference>